<accession>A0A501PN75</accession>
<dbReference type="EMBL" id="VFIY01000005">
    <property type="protein sequence ID" value="TPD61562.1"/>
    <property type="molecule type" value="Genomic_DNA"/>
</dbReference>
<dbReference type="OrthoDB" id="9808254at2"/>
<gene>
    <name evidence="1" type="ORF">FIV46_04960</name>
</gene>
<reference evidence="2" key="1">
    <citation type="submission" date="2019-06" db="EMBL/GenBank/DDBJ databases">
        <title>The complete genome of Emcibacter congregatus ZYLT.</title>
        <authorList>
            <person name="Zhao Z."/>
        </authorList>
    </citation>
    <scope>NUCLEOTIDE SEQUENCE [LARGE SCALE GENOMIC DNA]</scope>
    <source>
        <strain evidence="2">MCCC 1A06723</strain>
    </source>
</reference>
<evidence type="ECO:0000313" key="2">
    <source>
        <dbReference type="Proteomes" id="UP000319148"/>
    </source>
</evidence>
<organism evidence="1 2">
    <name type="scientific">Emcibacter nanhaiensis</name>
    <dbReference type="NCBI Taxonomy" id="1505037"/>
    <lineage>
        <taxon>Bacteria</taxon>
        <taxon>Pseudomonadati</taxon>
        <taxon>Pseudomonadota</taxon>
        <taxon>Alphaproteobacteria</taxon>
        <taxon>Emcibacterales</taxon>
        <taxon>Emcibacteraceae</taxon>
        <taxon>Emcibacter</taxon>
    </lineage>
</organism>
<evidence type="ECO:0000313" key="1">
    <source>
        <dbReference type="EMBL" id="TPD61562.1"/>
    </source>
</evidence>
<dbReference type="PANTHER" id="PTHR36057:SF1">
    <property type="entry name" value="LIPOPROTEIN LIPID ATTACHMENT SITE-LIKE PROTEIN, PUTATIVE (DUF1223)-RELATED"/>
    <property type="match status" value="1"/>
</dbReference>
<name>A0A501PN75_9PROT</name>
<dbReference type="Pfam" id="PF06764">
    <property type="entry name" value="DUF1223"/>
    <property type="match status" value="1"/>
</dbReference>
<dbReference type="SUPFAM" id="SSF52833">
    <property type="entry name" value="Thioredoxin-like"/>
    <property type="match status" value="1"/>
</dbReference>
<keyword evidence="2" id="KW-1185">Reference proteome</keyword>
<dbReference type="PANTHER" id="PTHR36057">
    <property type="match status" value="1"/>
</dbReference>
<dbReference type="Proteomes" id="UP000319148">
    <property type="component" value="Unassembled WGS sequence"/>
</dbReference>
<proteinExistence type="predicted"/>
<dbReference type="InterPro" id="IPR010634">
    <property type="entry name" value="DUF1223"/>
</dbReference>
<dbReference type="InterPro" id="IPR036249">
    <property type="entry name" value="Thioredoxin-like_sf"/>
</dbReference>
<protein>
    <submittedName>
        <fullName evidence="1">DUF1223 domain-containing protein</fullName>
    </submittedName>
</protein>
<comment type="caution">
    <text evidence="1">The sequence shown here is derived from an EMBL/GenBank/DDBJ whole genome shotgun (WGS) entry which is preliminary data.</text>
</comment>
<sequence length="250" mass="27412">MYLTGMKKQLPIVRILSVLCLVSLVALPVRAAKLSVVELFTSQGCSSCPPADDLLRELSEKENILALSFSVDYWNYLGWKDIFAKPEFTQRQKDYSRTLSHGGVYTPQMIINGRSAVVGSRRDLVAKYLAAQREIPVAGPDISLAFQEGMINLTIGNGSVNEPATIWLVAYDDKRSVKIKSGELAGQTRDYSNVVRSLKQIGSWIGREVMLSLDPAKVAAEKCDNYAVLVQDKDTGAILSAARVRLGSPS</sequence>
<dbReference type="AlphaFoldDB" id="A0A501PN75"/>